<reference evidence="3" key="1">
    <citation type="journal article" date="2019" name="Int. J. Syst. Evol. Microbiol.">
        <title>The Global Catalogue of Microorganisms (GCM) 10K type strain sequencing project: providing services to taxonomists for standard genome sequencing and annotation.</title>
        <authorList>
            <consortium name="The Broad Institute Genomics Platform"/>
            <consortium name="The Broad Institute Genome Sequencing Center for Infectious Disease"/>
            <person name="Wu L."/>
            <person name="Ma J."/>
        </authorList>
    </citation>
    <scope>NUCLEOTIDE SEQUENCE [LARGE SCALE GENOMIC DNA]</scope>
    <source>
        <strain evidence="3">CGMCC 1.12470</strain>
    </source>
</reference>
<keyword evidence="1" id="KW-0732">Signal</keyword>
<evidence type="ECO:0000313" key="2">
    <source>
        <dbReference type="EMBL" id="MFD1657469.1"/>
    </source>
</evidence>
<dbReference type="RefSeq" id="WP_381078672.1">
    <property type="nucleotide sequence ID" value="NZ_JBHUDX010000011.1"/>
</dbReference>
<accession>A0ABW4IJH1</accession>
<gene>
    <name evidence="2" type="ORF">ACFSL4_04280</name>
</gene>
<feature type="signal peptide" evidence="1">
    <location>
        <begin position="1"/>
        <end position="27"/>
    </location>
</feature>
<comment type="caution">
    <text evidence="2">The sequence shown here is derived from an EMBL/GenBank/DDBJ whole genome shotgun (WGS) entry which is preliminary data.</text>
</comment>
<evidence type="ECO:0000313" key="3">
    <source>
        <dbReference type="Proteomes" id="UP001597261"/>
    </source>
</evidence>
<proteinExistence type="predicted"/>
<feature type="chain" id="PRO_5045339869" description="Secreted protein" evidence="1">
    <location>
        <begin position="28"/>
        <end position="167"/>
    </location>
</feature>
<dbReference type="Proteomes" id="UP001597261">
    <property type="component" value="Unassembled WGS sequence"/>
</dbReference>
<organism evidence="2 3">
    <name type="scientific">Streptomyces caeni</name>
    <dbReference type="NCBI Taxonomy" id="2307231"/>
    <lineage>
        <taxon>Bacteria</taxon>
        <taxon>Bacillati</taxon>
        <taxon>Actinomycetota</taxon>
        <taxon>Actinomycetes</taxon>
        <taxon>Kitasatosporales</taxon>
        <taxon>Streptomycetaceae</taxon>
        <taxon>Streptomyces</taxon>
    </lineage>
</organism>
<dbReference type="EMBL" id="JBHUDX010000011">
    <property type="protein sequence ID" value="MFD1657469.1"/>
    <property type="molecule type" value="Genomic_DNA"/>
</dbReference>
<keyword evidence="3" id="KW-1185">Reference proteome</keyword>
<evidence type="ECO:0000256" key="1">
    <source>
        <dbReference type="SAM" id="SignalP"/>
    </source>
</evidence>
<name>A0ABW4IJH1_9ACTN</name>
<evidence type="ECO:0008006" key="4">
    <source>
        <dbReference type="Google" id="ProtNLM"/>
    </source>
</evidence>
<protein>
    <recommendedName>
        <fullName evidence="4">Secreted protein</fullName>
    </recommendedName>
</protein>
<sequence length="167" mass="17326">MRVLPQLAATVTGIGAALLFTAGVASASGTPLSQTQAEARLIPNGITAASPGGCTDKKNPSCVSYEGILSGTVEGVIDLKKASGVASLTVVGGTEVGHGEDGKYSHSNGYKIDLQPSPALDNYIKSTFQYVGLRDDGFPMWKSASGDLYCDEASHSGIPAHWDIVYY</sequence>